<reference evidence="3" key="1">
    <citation type="journal article" date="2020" name="Stud. Mycol.">
        <title>101 Dothideomycetes genomes: a test case for predicting lifestyles and emergence of pathogens.</title>
        <authorList>
            <person name="Haridas S."/>
            <person name="Albert R."/>
            <person name="Binder M."/>
            <person name="Bloem J."/>
            <person name="Labutti K."/>
            <person name="Salamov A."/>
            <person name="Andreopoulos B."/>
            <person name="Baker S."/>
            <person name="Barry K."/>
            <person name="Bills G."/>
            <person name="Bluhm B."/>
            <person name="Cannon C."/>
            <person name="Castanera R."/>
            <person name="Culley D."/>
            <person name="Daum C."/>
            <person name="Ezra D."/>
            <person name="Gonzalez J."/>
            <person name="Henrissat B."/>
            <person name="Kuo A."/>
            <person name="Liang C."/>
            <person name="Lipzen A."/>
            <person name="Lutzoni F."/>
            <person name="Magnuson J."/>
            <person name="Mondo S."/>
            <person name="Nolan M."/>
            <person name="Ohm R."/>
            <person name="Pangilinan J."/>
            <person name="Park H.-J."/>
            <person name="Ramirez L."/>
            <person name="Alfaro M."/>
            <person name="Sun H."/>
            <person name="Tritt A."/>
            <person name="Yoshinaga Y."/>
            <person name="Zwiers L.-H."/>
            <person name="Turgeon B."/>
            <person name="Goodwin S."/>
            <person name="Spatafora J."/>
            <person name="Crous P."/>
            <person name="Grigoriev I."/>
        </authorList>
    </citation>
    <scope>NUCLEOTIDE SEQUENCE</scope>
    <source>
        <strain evidence="3">Tuck. ex Michener</strain>
    </source>
</reference>
<dbReference type="GO" id="GO:0051666">
    <property type="term" value="P:actin cortical patch localization"/>
    <property type="evidence" value="ECO:0007669"/>
    <property type="project" value="TreeGrafter"/>
</dbReference>
<feature type="compositionally biased region" description="Basic and acidic residues" evidence="1">
    <location>
        <begin position="168"/>
        <end position="178"/>
    </location>
</feature>
<dbReference type="Pfam" id="PF08616">
    <property type="entry name" value="SPA"/>
    <property type="match status" value="1"/>
</dbReference>
<dbReference type="InterPro" id="IPR037516">
    <property type="entry name" value="Tripartite_DENN"/>
</dbReference>
<evidence type="ECO:0000313" key="3">
    <source>
        <dbReference type="EMBL" id="KAF2230665.1"/>
    </source>
</evidence>
<accession>A0A6A6GY37</accession>
<dbReference type="PANTHER" id="PTHR28245">
    <property type="entry name" value="ARF3-INTERACTING PROTEIN 1"/>
    <property type="match status" value="1"/>
</dbReference>
<evidence type="ECO:0000259" key="2">
    <source>
        <dbReference type="PROSITE" id="PS50211"/>
    </source>
</evidence>
<dbReference type="AlphaFoldDB" id="A0A6A6GY37"/>
<protein>
    <submittedName>
        <fullName evidence="3">Spindle pole body interacting protein</fullName>
    </submittedName>
</protein>
<keyword evidence="4" id="KW-1185">Reference proteome</keyword>
<dbReference type="OrthoDB" id="66409at2759"/>
<feature type="region of interest" description="Disordered" evidence="1">
    <location>
        <begin position="317"/>
        <end position="337"/>
    </location>
</feature>
<dbReference type="PROSITE" id="PS50211">
    <property type="entry name" value="DENN"/>
    <property type="match status" value="1"/>
</dbReference>
<dbReference type="GO" id="GO:0005886">
    <property type="term" value="C:plasma membrane"/>
    <property type="evidence" value="ECO:0007669"/>
    <property type="project" value="TreeGrafter"/>
</dbReference>
<organism evidence="3 4">
    <name type="scientific">Viridothelium virens</name>
    <name type="common">Speckled blister lichen</name>
    <name type="synonym">Trypethelium virens</name>
    <dbReference type="NCBI Taxonomy" id="1048519"/>
    <lineage>
        <taxon>Eukaryota</taxon>
        <taxon>Fungi</taxon>
        <taxon>Dikarya</taxon>
        <taxon>Ascomycota</taxon>
        <taxon>Pezizomycotina</taxon>
        <taxon>Dothideomycetes</taxon>
        <taxon>Dothideomycetes incertae sedis</taxon>
        <taxon>Trypetheliales</taxon>
        <taxon>Trypetheliaceae</taxon>
        <taxon>Viridothelium</taxon>
    </lineage>
</organism>
<evidence type="ECO:0000256" key="1">
    <source>
        <dbReference type="SAM" id="MobiDB-lite"/>
    </source>
</evidence>
<dbReference type="EMBL" id="ML991837">
    <property type="protein sequence ID" value="KAF2230665.1"/>
    <property type="molecule type" value="Genomic_DNA"/>
</dbReference>
<feature type="compositionally biased region" description="Low complexity" evidence="1">
    <location>
        <begin position="626"/>
        <end position="645"/>
    </location>
</feature>
<gene>
    <name evidence="3" type="ORF">EV356DRAFT_579797</name>
</gene>
<feature type="region of interest" description="Disordered" evidence="1">
    <location>
        <begin position="1"/>
        <end position="77"/>
    </location>
</feature>
<feature type="region of interest" description="Disordered" evidence="1">
    <location>
        <begin position="625"/>
        <end position="662"/>
    </location>
</feature>
<sequence length="848" mass="92233">MTSILPYRPSTGGAGPSSSHTRRSSNARSESIASNRDDGLQDSPQRNNKTLNGHSRTPSTQSSIPAAHPSTAPKRKAALLKSQYPANSTENHVEYILVASFDIDRGSVMEHQYPGPISGDEHMLAELMLPDQTHTRSQDWTIFFLHKDTTAEDEAKEERREKRRQRRKQIENRRRDAQEGNGEGGGELEDEGSIDSEDDEDEDAVINGPPLIYVLNLVNTKLDTTVKRGSVVKSMAICTRHSFLHIYKPLLLLALETYFQAPTQETLALLYHAVNSMDLSLMPKMSYFERSILQSSDAKDMFVEKFEQMIQQRMAEDAARQHLSPTSSDGKPSKRFTIPRDTHEFESKVQYNGVPVPIKVPTAIAPETVGDFSLIKLITTFASGHSRSPEQFQTHPHLTTSGPLTHPIIVLLNALLTQKRVIFLGHNQPSGEVAEAVLAACSLASGGILRGFTRHAFPYTDLTKIDDLLKVPGFVAGVTNPAFAHKPEWWDLLCDLPSGKMKISPKIESASVTEGIQFFQQQQASLSNGRSASDSSASGISGVMGMSVPGLSSHSNTSAHSDAAGDAAFMDSVMHSINSRHGEAAVRSKFRAYVIKFTRLAAAFEESVYGASAIYIGVGNPSAGESATSPLAASPSTSSTSPTTAIEHHNNGSSSTDPQLAGHGYVWPSEEARIRELAANIHRIEGWRNTRSYYAFISDLAVIYTRRPIKDLDLSHLHDRLRSLKLGSDATASIYLALANRIRTYEEVCQLLATVADSSDTGGGAGGGGAGGSGGSAATSYGGGKAGLFWIGLGLFHQRADVREGVVGLLERIKEHEAGRHFWAGLGRFAKLAFFRIKRERESAGNGR</sequence>
<feature type="domain" description="UDENN" evidence="2">
    <location>
        <begin position="94"/>
        <end position="675"/>
    </location>
</feature>
<name>A0A6A6GY37_VIRVR</name>
<dbReference type="InterPro" id="IPR012860">
    <property type="entry name" value="Afi1_N"/>
</dbReference>
<dbReference type="Proteomes" id="UP000800092">
    <property type="component" value="Unassembled WGS sequence"/>
</dbReference>
<dbReference type="InterPro" id="IPR052809">
    <property type="entry name" value="Actin_polarity_regulatory"/>
</dbReference>
<dbReference type="Pfam" id="PF07792">
    <property type="entry name" value="Afi1"/>
    <property type="match status" value="1"/>
</dbReference>
<dbReference type="PANTHER" id="PTHR28245:SF1">
    <property type="entry name" value="ARF3-INTERACTING PROTEIN 1"/>
    <property type="match status" value="1"/>
</dbReference>
<feature type="region of interest" description="Disordered" evidence="1">
    <location>
        <begin position="151"/>
        <end position="202"/>
    </location>
</feature>
<proteinExistence type="predicted"/>
<feature type="compositionally biased region" description="Acidic residues" evidence="1">
    <location>
        <begin position="186"/>
        <end position="202"/>
    </location>
</feature>
<evidence type="ECO:0000313" key="4">
    <source>
        <dbReference type="Proteomes" id="UP000800092"/>
    </source>
</evidence>
<feature type="compositionally biased region" description="Polar residues" evidence="1">
    <location>
        <begin position="42"/>
        <end position="64"/>
    </location>
</feature>